<dbReference type="FunFam" id="2.70.70.10:FF:000003">
    <property type="entry name" value="Murein hydrolase activator EnvC"/>
    <property type="match status" value="1"/>
</dbReference>
<gene>
    <name evidence="4" type="ORF">CNE99_05075</name>
</gene>
<feature type="compositionally biased region" description="Polar residues" evidence="2">
    <location>
        <begin position="399"/>
        <end position="413"/>
    </location>
</feature>
<dbReference type="PANTHER" id="PTHR21666">
    <property type="entry name" value="PEPTIDASE-RELATED"/>
    <property type="match status" value="1"/>
</dbReference>
<dbReference type="CDD" id="cd12797">
    <property type="entry name" value="M23_peptidase"/>
    <property type="match status" value="1"/>
</dbReference>
<dbReference type="Pfam" id="PF01551">
    <property type="entry name" value="Peptidase_M23"/>
    <property type="match status" value="1"/>
</dbReference>
<keyword evidence="1" id="KW-0175">Coiled coil</keyword>
<accession>A0A2A5WU22</accession>
<evidence type="ECO:0000259" key="3">
    <source>
        <dbReference type="Pfam" id="PF01551"/>
    </source>
</evidence>
<sequence>MADTVSTTRVGRVRATNLIRRALLASILMTWDLLTPVVIATPASEETSPSPEQVRQQIEALEADIRQFQQLLDKTQSARPELERALRDSEQEISTILKRIESIETELTEGENTVNSLEGDQVRLNREKQAQQAKIKEQVRATWQLGQQSQIKLVLNRDDPHEVSRMLKFHEYVSRARAEDVADFRTTLKQLAAITDQINHENRQLRDRRNQLVTQRETLRQAETERRVTLAGLNAEIERAGTSITKRRQDREQLERLLDRITAGRVYIPGASDELPFAARKGKLAWPIPGRIQHTFGSTRSDGKLRWDGTFIAAAQGTPVESVHYGRVVFSDWLRGFGLLMIINHGDGYMSLYGHNSILYRETGDWVVTGEVIATVGDTGGQTEPGLYFEIRSGGKPANPQQWCQTTSQRRTA</sequence>
<dbReference type="Gene3D" id="2.70.70.10">
    <property type="entry name" value="Glucose Permease (Domain IIA)"/>
    <property type="match status" value="1"/>
</dbReference>
<dbReference type="Proteomes" id="UP000219327">
    <property type="component" value="Unassembled WGS sequence"/>
</dbReference>
<dbReference type="InterPro" id="IPR050570">
    <property type="entry name" value="Cell_wall_metabolism_enzyme"/>
</dbReference>
<reference evidence="4 5" key="1">
    <citation type="submission" date="2017-08" db="EMBL/GenBank/DDBJ databases">
        <title>Fine stratification of microbial communities through a metagenomic profile of the photic zone.</title>
        <authorList>
            <person name="Haro-Moreno J.M."/>
            <person name="Lopez-Perez M."/>
            <person name="De La Torre J."/>
            <person name="Picazo A."/>
            <person name="Camacho A."/>
            <person name="Rodriguez-Valera F."/>
        </authorList>
    </citation>
    <scope>NUCLEOTIDE SEQUENCE [LARGE SCALE GENOMIC DNA]</scope>
    <source>
        <strain evidence="4">MED-G24</strain>
    </source>
</reference>
<feature type="region of interest" description="Disordered" evidence="2">
    <location>
        <begin position="394"/>
        <end position="413"/>
    </location>
</feature>
<dbReference type="SUPFAM" id="SSF51261">
    <property type="entry name" value="Duplicated hybrid motif"/>
    <property type="match status" value="1"/>
</dbReference>
<evidence type="ECO:0000256" key="2">
    <source>
        <dbReference type="SAM" id="MobiDB-lite"/>
    </source>
</evidence>
<dbReference type="Gene3D" id="6.10.250.3150">
    <property type="match status" value="1"/>
</dbReference>
<evidence type="ECO:0000256" key="1">
    <source>
        <dbReference type="SAM" id="Coils"/>
    </source>
</evidence>
<dbReference type="GO" id="GO:0004222">
    <property type="term" value="F:metalloendopeptidase activity"/>
    <property type="evidence" value="ECO:0007669"/>
    <property type="project" value="TreeGrafter"/>
</dbReference>
<evidence type="ECO:0000313" key="5">
    <source>
        <dbReference type="Proteomes" id="UP000219327"/>
    </source>
</evidence>
<dbReference type="InterPro" id="IPR011055">
    <property type="entry name" value="Dup_hybrid_motif"/>
</dbReference>
<protein>
    <submittedName>
        <fullName evidence="4">ATPase</fullName>
    </submittedName>
</protein>
<dbReference type="PANTHER" id="PTHR21666:SF270">
    <property type="entry name" value="MUREIN HYDROLASE ACTIVATOR ENVC"/>
    <property type="match status" value="1"/>
</dbReference>
<name>A0A2A5WU22_9GAMM</name>
<feature type="domain" description="M23ase beta-sheet core" evidence="3">
    <location>
        <begin position="307"/>
        <end position="400"/>
    </location>
</feature>
<evidence type="ECO:0000313" key="4">
    <source>
        <dbReference type="EMBL" id="PDH39727.1"/>
    </source>
</evidence>
<feature type="coiled-coil region" evidence="1">
    <location>
        <begin position="58"/>
        <end position="134"/>
    </location>
</feature>
<dbReference type="InterPro" id="IPR016047">
    <property type="entry name" value="M23ase_b-sheet_dom"/>
</dbReference>
<proteinExistence type="predicted"/>
<dbReference type="AlphaFoldDB" id="A0A2A5WU22"/>
<comment type="caution">
    <text evidence="4">The sequence shown here is derived from an EMBL/GenBank/DDBJ whole genome shotgun (WGS) entry which is preliminary data.</text>
</comment>
<feature type="coiled-coil region" evidence="1">
    <location>
        <begin position="188"/>
        <end position="225"/>
    </location>
</feature>
<organism evidence="4 5">
    <name type="scientific">OM182 bacterium MED-G24</name>
    <dbReference type="NCBI Taxonomy" id="1986255"/>
    <lineage>
        <taxon>Bacteria</taxon>
        <taxon>Pseudomonadati</taxon>
        <taxon>Pseudomonadota</taxon>
        <taxon>Gammaproteobacteria</taxon>
        <taxon>OMG group</taxon>
        <taxon>OM182 clade</taxon>
    </lineage>
</organism>
<dbReference type="EMBL" id="NTKD01000020">
    <property type="protein sequence ID" value="PDH39727.1"/>
    <property type="molecule type" value="Genomic_DNA"/>
</dbReference>